<feature type="domain" description="CCHC-type" evidence="3">
    <location>
        <begin position="292"/>
        <end position="307"/>
    </location>
</feature>
<keyword evidence="1" id="KW-0479">Metal-binding</keyword>
<dbReference type="PANTHER" id="PTHR47592:SF27">
    <property type="entry name" value="OS08G0421700 PROTEIN"/>
    <property type="match status" value="1"/>
</dbReference>
<dbReference type="Pfam" id="PF22936">
    <property type="entry name" value="Pol_BBD"/>
    <property type="match status" value="1"/>
</dbReference>
<dbReference type="Pfam" id="PF14223">
    <property type="entry name" value="Retrotran_gag_2"/>
    <property type="match status" value="1"/>
</dbReference>
<keyword evidence="1" id="KW-0863">Zinc-finger</keyword>
<evidence type="ECO:0000259" key="3">
    <source>
        <dbReference type="PROSITE" id="PS50158"/>
    </source>
</evidence>
<dbReference type="EMBL" id="CAMAPF010000913">
    <property type="protein sequence ID" value="CAH9119333.1"/>
    <property type="molecule type" value="Genomic_DNA"/>
</dbReference>
<dbReference type="Proteomes" id="UP001152523">
    <property type="component" value="Unassembled WGS sequence"/>
</dbReference>
<dbReference type="InterPro" id="IPR012337">
    <property type="entry name" value="RNaseH-like_sf"/>
</dbReference>
<proteinExistence type="predicted"/>
<sequence>MTNLENAATSENVVVENNVNEIPENNVNSVSVTNSGDTPEFVATGSHRVDLTGMPEKFSGHFFKRWEQRMKIRLITKGLLSVIMTVCPPVVESDPKSLERQTLWRERNEIAKGMILLGLSDMLFDVYCTLHGTAKDLWDELDRKYNTDDHGLEKYIVSKFLRFDMKEGKSVLEQTQEFEVILHSLREADMELPEKFKVMTVIEKFPKSWEDFGLTLKHKMKKITWKSLMHSITVEEEHKKAGYIVPVEFQPKAHVVTGGKQSQNSKNKQPSSFKPIKAKLKIAKKPKANRPCWNCGQMGHWAKLCPNKKAKAQSGGPQVNVVTRGTSSDGYVSINPQVFTIYNSNEWLIDTGANVHVCADKSLFVSYQPAVGRTVMMGNTSAASVHGVGKVEIKFPSGKILTLHGVHHVPEIRRNIVSGSILVREGYELSFKFNKVVILFGGVFIGKGYLSDGLFKIVVDYFELNYVSENCDSSTLWHYRLGHVNLDSVKRMMNLNLIPKHSIDKTKKCMVCATTKQVRKPYHSIDRNSELLDLIHTDIFEFNGVLTRDKKKYFITFIDDYSKYCYVYLLKGKDEALEKFLIFKNEIENQTG</sequence>
<dbReference type="PANTHER" id="PTHR47592">
    <property type="entry name" value="PBF68 PROTEIN"/>
    <property type="match status" value="1"/>
</dbReference>
<dbReference type="SMART" id="SM00343">
    <property type="entry name" value="ZnF_C2HC"/>
    <property type="match status" value="1"/>
</dbReference>
<reference evidence="4" key="1">
    <citation type="submission" date="2022-07" db="EMBL/GenBank/DDBJ databases">
        <authorList>
            <person name="Macas J."/>
            <person name="Novak P."/>
            <person name="Neumann P."/>
        </authorList>
    </citation>
    <scope>NUCLEOTIDE SEQUENCE</scope>
</reference>
<dbReference type="Gene3D" id="4.10.60.10">
    <property type="entry name" value="Zinc finger, CCHC-type"/>
    <property type="match status" value="1"/>
</dbReference>
<dbReference type="InterPro" id="IPR001878">
    <property type="entry name" value="Znf_CCHC"/>
</dbReference>
<evidence type="ECO:0000256" key="1">
    <source>
        <dbReference type="PROSITE-ProRule" id="PRU00047"/>
    </source>
</evidence>
<accession>A0AAV0E879</accession>
<organism evidence="4 5">
    <name type="scientific">Cuscuta epithymum</name>
    <dbReference type="NCBI Taxonomy" id="186058"/>
    <lineage>
        <taxon>Eukaryota</taxon>
        <taxon>Viridiplantae</taxon>
        <taxon>Streptophyta</taxon>
        <taxon>Embryophyta</taxon>
        <taxon>Tracheophyta</taxon>
        <taxon>Spermatophyta</taxon>
        <taxon>Magnoliopsida</taxon>
        <taxon>eudicotyledons</taxon>
        <taxon>Gunneridae</taxon>
        <taxon>Pentapetalae</taxon>
        <taxon>asterids</taxon>
        <taxon>lamiids</taxon>
        <taxon>Solanales</taxon>
        <taxon>Convolvulaceae</taxon>
        <taxon>Cuscuteae</taxon>
        <taxon>Cuscuta</taxon>
        <taxon>Cuscuta subgen. Cuscuta</taxon>
    </lineage>
</organism>
<dbReference type="PROSITE" id="PS50158">
    <property type="entry name" value="ZF_CCHC"/>
    <property type="match status" value="1"/>
</dbReference>
<dbReference type="InterPro" id="IPR054722">
    <property type="entry name" value="PolX-like_BBD"/>
</dbReference>
<feature type="compositionally biased region" description="Low complexity" evidence="2">
    <location>
        <begin position="260"/>
        <end position="275"/>
    </location>
</feature>
<dbReference type="GO" id="GO:0003676">
    <property type="term" value="F:nucleic acid binding"/>
    <property type="evidence" value="ECO:0007669"/>
    <property type="project" value="InterPro"/>
</dbReference>
<dbReference type="Gene3D" id="3.30.420.10">
    <property type="entry name" value="Ribonuclease H-like superfamily/Ribonuclease H"/>
    <property type="match status" value="1"/>
</dbReference>
<dbReference type="Pfam" id="PF00098">
    <property type="entry name" value="zf-CCHC"/>
    <property type="match status" value="1"/>
</dbReference>
<dbReference type="InterPro" id="IPR036875">
    <property type="entry name" value="Znf_CCHC_sf"/>
</dbReference>
<name>A0AAV0E879_9ASTE</name>
<evidence type="ECO:0000313" key="4">
    <source>
        <dbReference type="EMBL" id="CAH9119333.1"/>
    </source>
</evidence>
<dbReference type="InterPro" id="IPR025724">
    <property type="entry name" value="GAG-pre-integrase_dom"/>
</dbReference>
<feature type="region of interest" description="Disordered" evidence="2">
    <location>
        <begin position="256"/>
        <end position="276"/>
    </location>
</feature>
<comment type="caution">
    <text evidence="4">The sequence shown here is derived from an EMBL/GenBank/DDBJ whole genome shotgun (WGS) entry which is preliminary data.</text>
</comment>
<keyword evidence="1" id="KW-0862">Zinc</keyword>
<feature type="non-terminal residue" evidence="4">
    <location>
        <position position="592"/>
    </location>
</feature>
<dbReference type="GO" id="GO:0008270">
    <property type="term" value="F:zinc ion binding"/>
    <property type="evidence" value="ECO:0007669"/>
    <property type="project" value="UniProtKB-KW"/>
</dbReference>
<gene>
    <name evidence="4" type="ORF">CEPIT_LOCUS22633</name>
</gene>
<protein>
    <recommendedName>
        <fullName evidence="3">CCHC-type domain-containing protein</fullName>
    </recommendedName>
</protein>
<keyword evidence="5" id="KW-1185">Reference proteome</keyword>
<evidence type="ECO:0000256" key="2">
    <source>
        <dbReference type="SAM" id="MobiDB-lite"/>
    </source>
</evidence>
<evidence type="ECO:0000313" key="5">
    <source>
        <dbReference type="Proteomes" id="UP001152523"/>
    </source>
</evidence>
<dbReference type="InterPro" id="IPR036397">
    <property type="entry name" value="RNaseH_sf"/>
</dbReference>
<dbReference type="Pfam" id="PF13976">
    <property type="entry name" value="gag_pre-integrs"/>
    <property type="match status" value="1"/>
</dbReference>
<dbReference type="SUPFAM" id="SSF57756">
    <property type="entry name" value="Retrovirus zinc finger-like domains"/>
    <property type="match status" value="1"/>
</dbReference>
<dbReference type="AlphaFoldDB" id="A0AAV0E879"/>
<dbReference type="SUPFAM" id="SSF53098">
    <property type="entry name" value="Ribonuclease H-like"/>
    <property type="match status" value="1"/>
</dbReference>